<name>A0A537J0Z0_9BACT</name>
<protein>
    <submittedName>
        <fullName evidence="3">Beta-lactamase family protein</fullName>
    </submittedName>
</protein>
<comment type="caution">
    <text evidence="3">The sequence shown here is derived from an EMBL/GenBank/DDBJ whole genome shotgun (WGS) entry which is preliminary data.</text>
</comment>
<dbReference type="Gene3D" id="3.40.710.10">
    <property type="entry name" value="DD-peptidase/beta-lactamase superfamily"/>
    <property type="match status" value="1"/>
</dbReference>
<dbReference type="GO" id="GO:0016787">
    <property type="term" value="F:hydrolase activity"/>
    <property type="evidence" value="ECO:0007669"/>
    <property type="project" value="UniProtKB-KW"/>
</dbReference>
<dbReference type="AlphaFoldDB" id="A0A537J0Z0"/>
<keyword evidence="1" id="KW-0378">Hydrolase</keyword>
<sequence length="382" mass="41549">MRPMPSAARVPFHSAQLAPVRRLVEQALAAGIFPGAVVHVRREHRIEWQQAFGWAAVTPRRRAMRPDAVFDLASLTKPIATATAVLQLWEQKALDLDRPVADYLPVFGAAGKQAVTVRHLLTHTSGLPAWIRLYLHAHTPADALRHIGAFPPQSPPGARVEYSDLGFIVLGELVRARGGLPLDDHLDARIAPLVGWRRTRFRPPAAWRSRCVATEAGNEFERAAAGEEGVGFRWRTRVICGEVHDGNSYYLYHGVAGHAGLFSTAEDVGRFGQVMLDGGAAPHGAVLAQTTVAEATRDHTGGLEDARGLGWRCRRGSAFMGVRASPAAFGHTGFTGTSLLVDPPRALVVVLLTNRVHPRATTTAIESFRAQFHDAVIEAMER</sequence>
<proteinExistence type="predicted"/>
<evidence type="ECO:0000313" key="4">
    <source>
        <dbReference type="Proteomes" id="UP000318834"/>
    </source>
</evidence>
<gene>
    <name evidence="3" type="ORF">E6H05_00890</name>
</gene>
<dbReference type="EMBL" id="VBAP01000005">
    <property type="protein sequence ID" value="TMI77220.1"/>
    <property type="molecule type" value="Genomic_DNA"/>
</dbReference>
<dbReference type="InterPro" id="IPR050789">
    <property type="entry name" value="Diverse_Enzym_Activities"/>
</dbReference>
<dbReference type="PANTHER" id="PTHR43283:SF11">
    <property type="entry name" value="BETA-LACTAMASE-RELATED DOMAIN-CONTAINING PROTEIN"/>
    <property type="match status" value="1"/>
</dbReference>
<feature type="domain" description="Beta-lactamase-related" evidence="2">
    <location>
        <begin position="20"/>
        <end position="359"/>
    </location>
</feature>
<organism evidence="3 4">
    <name type="scientific">Candidatus Segetimicrobium genomatis</name>
    <dbReference type="NCBI Taxonomy" id="2569760"/>
    <lineage>
        <taxon>Bacteria</taxon>
        <taxon>Bacillati</taxon>
        <taxon>Candidatus Sysuimicrobiota</taxon>
        <taxon>Candidatus Sysuimicrobiia</taxon>
        <taxon>Candidatus Sysuimicrobiales</taxon>
        <taxon>Candidatus Segetimicrobiaceae</taxon>
        <taxon>Candidatus Segetimicrobium</taxon>
    </lineage>
</organism>
<dbReference type="SUPFAM" id="SSF56601">
    <property type="entry name" value="beta-lactamase/transpeptidase-like"/>
    <property type="match status" value="1"/>
</dbReference>
<dbReference type="Pfam" id="PF00144">
    <property type="entry name" value="Beta-lactamase"/>
    <property type="match status" value="1"/>
</dbReference>
<dbReference type="PANTHER" id="PTHR43283">
    <property type="entry name" value="BETA-LACTAMASE-RELATED"/>
    <property type="match status" value="1"/>
</dbReference>
<reference evidence="3 4" key="1">
    <citation type="journal article" date="2019" name="Nat. Microbiol.">
        <title>Mediterranean grassland soil C-N compound turnover is dependent on rainfall and depth, and is mediated by genomically divergent microorganisms.</title>
        <authorList>
            <person name="Diamond S."/>
            <person name="Andeer P.F."/>
            <person name="Li Z."/>
            <person name="Crits-Christoph A."/>
            <person name="Burstein D."/>
            <person name="Anantharaman K."/>
            <person name="Lane K.R."/>
            <person name="Thomas B.C."/>
            <person name="Pan C."/>
            <person name="Northen T.R."/>
            <person name="Banfield J.F."/>
        </authorList>
    </citation>
    <scope>NUCLEOTIDE SEQUENCE [LARGE SCALE GENOMIC DNA]</scope>
    <source>
        <strain evidence="3">NP_8</strain>
    </source>
</reference>
<dbReference type="Proteomes" id="UP000318834">
    <property type="component" value="Unassembled WGS sequence"/>
</dbReference>
<dbReference type="InterPro" id="IPR012338">
    <property type="entry name" value="Beta-lactam/transpept-like"/>
</dbReference>
<dbReference type="InterPro" id="IPR001466">
    <property type="entry name" value="Beta-lactam-related"/>
</dbReference>
<evidence type="ECO:0000256" key="1">
    <source>
        <dbReference type="ARBA" id="ARBA00022801"/>
    </source>
</evidence>
<evidence type="ECO:0000259" key="2">
    <source>
        <dbReference type="Pfam" id="PF00144"/>
    </source>
</evidence>
<evidence type="ECO:0000313" key="3">
    <source>
        <dbReference type="EMBL" id="TMI77220.1"/>
    </source>
</evidence>
<accession>A0A537J0Z0</accession>